<name>A0A7Z0JBF7_9ACTN</name>
<accession>A0A7Z0JBF7</accession>
<keyword evidence="1" id="KW-0812">Transmembrane</keyword>
<keyword evidence="3" id="KW-1185">Reference proteome</keyword>
<evidence type="ECO:0000313" key="2">
    <source>
        <dbReference type="EMBL" id="NYJ35777.1"/>
    </source>
</evidence>
<organism evidence="2 3">
    <name type="scientific">Nocardiopsis aegyptia</name>
    <dbReference type="NCBI Taxonomy" id="220378"/>
    <lineage>
        <taxon>Bacteria</taxon>
        <taxon>Bacillati</taxon>
        <taxon>Actinomycetota</taxon>
        <taxon>Actinomycetes</taxon>
        <taxon>Streptosporangiales</taxon>
        <taxon>Nocardiopsidaceae</taxon>
        <taxon>Nocardiopsis</taxon>
    </lineage>
</organism>
<dbReference type="RefSeq" id="WP_179825163.1">
    <property type="nucleotide sequence ID" value="NZ_JACCFS010000001.1"/>
</dbReference>
<dbReference type="Proteomes" id="UP000572051">
    <property type="component" value="Unassembled WGS sequence"/>
</dbReference>
<comment type="caution">
    <text evidence="2">The sequence shown here is derived from an EMBL/GenBank/DDBJ whole genome shotgun (WGS) entry which is preliminary data.</text>
</comment>
<keyword evidence="1" id="KW-0472">Membrane</keyword>
<feature type="transmembrane region" description="Helical" evidence="1">
    <location>
        <begin position="12"/>
        <end position="31"/>
    </location>
</feature>
<keyword evidence="1" id="KW-1133">Transmembrane helix</keyword>
<sequence>MSSTRERRTTGSLWWAAVVAAPLVGLAWWGAARARAVRRARADGTLDTLDRDRITAVREERRRGRRGRNRPE</sequence>
<dbReference type="EMBL" id="JACCFS010000001">
    <property type="protein sequence ID" value="NYJ35777.1"/>
    <property type="molecule type" value="Genomic_DNA"/>
</dbReference>
<reference evidence="2 3" key="1">
    <citation type="submission" date="2020-07" db="EMBL/GenBank/DDBJ databases">
        <title>Sequencing the genomes of 1000 actinobacteria strains.</title>
        <authorList>
            <person name="Klenk H.-P."/>
        </authorList>
    </citation>
    <scope>NUCLEOTIDE SEQUENCE [LARGE SCALE GENOMIC DNA]</scope>
    <source>
        <strain evidence="2 3">DSM 44442</strain>
    </source>
</reference>
<evidence type="ECO:0000256" key="1">
    <source>
        <dbReference type="SAM" id="Phobius"/>
    </source>
</evidence>
<proteinExistence type="predicted"/>
<dbReference type="AlphaFoldDB" id="A0A7Z0JBF7"/>
<gene>
    <name evidence="2" type="ORF">HNR10_003658</name>
</gene>
<protein>
    <submittedName>
        <fullName evidence="2">Uncharacterized protein</fullName>
    </submittedName>
</protein>
<evidence type="ECO:0000313" key="3">
    <source>
        <dbReference type="Proteomes" id="UP000572051"/>
    </source>
</evidence>